<proteinExistence type="predicted"/>
<accession>A0ABD2YNP2</accession>
<dbReference type="EMBL" id="JBJUIK010000013">
    <property type="protein sequence ID" value="KAL3507519.1"/>
    <property type="molecule type" value="Genomic_DNA"/>
</dbReference>
<comment type="caution">
    <text evidence="1">The sequence shown here is derived from an EMBL/GenBank/DDBJ whole genome shotgun (WGS) entry which is preliminary data.</text>
</comment>
<evidence type="ECO:0000313" key="2">
    <source>
        <dbReference type="Proteomes" id="UP001630127"/>
    </source>
</evidence>
<keyword evidence="2" id="KW-1185">Reference proteome</keyword>
<dbReference type="AlphaFoldDB" id="A0ABD2YNP2"/>
<organism evidence="1 2">
    <name type="scientific">Cinchona calisaya</name>
    <dbReference type="NCBI Taxonomy" id="153742"/>
    <lineage>
        <taxon>Eukaryota</taxon>
        <taxon>Viridiplantae</taxon>
        <taxon>Streptophyta</taxon>
        <taxon>Embryophyta</taxon>
        <taxon>Tracheophyta</taxon>
        <taxon>Spermatophyta</taxon>
        <taxon>Magnoliopsida</taxon>
        <taxon>eudicotyledons</taxon>
        <taxon>Gunneridae</taxon>
        <taxon>Pentapetalae</taxon>
        <taxon>asterids</taxon>
        <taxon>lamiids</taxon>
        <taxon>Gentianales</taxon>
        <taxon>Rubiaceae</taxon>
        <taxon>Cinchonoideae</taxon>
        <taxon>Cinchoneae</taxon>
        <taxon>Cinchona</taxon>
    </lineage>
</organism>
<name>A0ABD2YNP2_9GENT</name>
<gene>
    <name evidence="1" type="ORF">ACH5RR_032901</name>
</gene>
<protein>
    <submittedName>
        <fullName evidence="1">Uncharacterized protein</fullName>
    </submittedName>
</protein>
<evidence type="ECO:0000313" key="1">
    <source>
        <dbReference type="EMBL" id="KAL3507519.1"/>
    </source>
</evidence>
<sequence>MFLANFRGLRVDKGTNGFSFNAWPKMYLVIYLTLERSGGEEIPFPFNESFSGGEVQVKKRRVGGEDGEVKERGGGKQSANVGRKLKRTFLAINPVMHFSVVITEGEEKAGGWLFVLLAPEMEPKAEKVSVR</sequence>
<reference evidence="1 2" key="1">
    <citation type="submission" date="2024-11" db="EMBL/GenBank/DDBJ databases">
        <title>A near-complete genome assembly of Cinchona calisaya.</title>
        <authorList>
            <person name="Lian D.C."/>
            <person name="Zhao X.W."/>
            <person name="Wei L."/>
        </authorList>
    </citation>
    <scope>NUCLEOTIDE SEQUENCE [LARGE SCALE GENOMIC DNA]</scope>
    <source>
        <tissue evidence="1">Nenye</tissue>
    </source>
</reference>
<dbReference type="Proteomes" id="UP001630127">
    <property type="component" value="Unassembled WGS sequence"/>
</dbReference>